<name>A0AAJ1X3V3_9ACTN</name>
<gene>
    <name evidence="2" type="ORF">QE405_002216</name>
</gene>
<dbReference type="EMBL" id="JAUTAN010000001">
    <property type="protein sequence ID" value="MDQ1104932.1"/>
    <property type="molecule type" value="Genomic_DNA"/>
</dbReference>
<dbReference type="PROSITE" id="PS51318">
    <property type="entry name" value="TAT"/>
    <property type="match status" value="1"/>
</dbReference>
<protein>
    <submittedName>
        <fullName evidence="2">Uncharacterized protein</fullName>
    </submittedName>
</protein>
<dbReference type="RefSeq" id="WP_307200714.1">
    <property type="nucleotide sequence ID" value="NZ_JAUTAN010000001.1"/>
</dbReference>
<evidence type="ECO:0000313" key="2">
    <source>
        <dbReference type="EMBL" id="MDQ1104932.1"/>
    </source>
</evidence>
<dbReference type="AlphaFoldDB" id="A0AAJ1X3V3"/>
<accession>A0AAJ1X3V3</accession>
<proteinExistence type="predicted"/>
<feature type="signal peptide" evidence="1">
    <location>
        <begin position="1"/>
        <end position="30"/>
    </location>
</feature>
<evidence type="ECO:0000313" key="3">
    <source>
        <dbReference type="Proteomes" id="UP001239215"/>
    </source>
</evidence>
<keyword evidence="1" id="KW-0732">Signal</keyword>
<dbReference type="InterPro" id="IPR006311">
    <property type="entry name" value="TAT_signal"/>
</dbReference>
<organism evidence="2 3">
    <name type="scientific">Nocardioides zeae</name>
    <dbReference type="NCBI Taxonomy" id="1457234"/>
    <lineage>
        <taxon>Bacteria</taxon>
        <taxon>Bacillati</taxon>
        <taxon>Actinomycetota</taxon>
        <taxon>Actinomycetes</taxon>
        <taxon>Propionibacteriales</taxon>
        <taxon>Nocardioidaceae</taxon>
        <taxon>Nocardioides</taxon>
    </lineage>
</organism>
<evidence type="ECO:0000256" key="1">
    <source>
        <dbReference type="SAM" id="SignalP"/>
    </source>
</evidence>
<feature type="chain" id="PRO_5042609502" evidence="1">
    <location>
        <begin position="31"/>
        <end position="168"/>
    </location>
</feature>
<comment type="caution">
    <text evidence="2">The sequence shown here is derived from an EMBL/GenBank/DDBJ whole genome shotgun (WGS) entry which is preliminary data.</text>
</comment>
<reference evidence="2" key="1">
    <citation type="submission" date="2023-07" db="EMBL/GenBank/DDBJ databases">
        <title>Functional and genomic diversity of the sorghum phyllosphere microbiome.</title>
        <authorList>
            <person name="Shade A."/>
        </authorList>
    </citation>
    <scope>NUCLEOTIDE SEQUENCE</scope>
    <source>
        <strain evidence="2">SORGH_AS_1067</strain>
    </source>
</reference>
<dbReference type="Proteomes" id="UP001239215">
    <property type="component" value="Unassembled WGS sequence"/>
</dbReference>
<sequence>MITTTRRRVLATAAWTAPAVAVVSAAPAFAVSTANGTLTINRGASRFGAPPNEYGDAGARSVLFNGFSITPSKTSPALLTLTVTNSQNAIASYDYVPAAPSGWSRTSGPDANPVTYVSSGALTAGTAVPFGPTGSEGYYFDDNVVRGVYTITASAPGFDSQAVSFGPP</sequence>